<dbReference type="AlphaFoldDB" id="A0A382QC89"/>
<protein>
    <submittedName>
        <fullName evidence="1">Uncharacterized protein</fullName>
    </submittedName>
</protein>
<feature type="non-terminal residue" evidence="1">
    <location>
        <position position="144"/>
    </location>
</feature>
<organism evidence="1">
    <name type="scientific">marine metagenome</name>
    <dbReference type="NCBI Taxonomy" id="408172"/>
    <lineage>
        <taxon>unclassified sequences</taxon>
        <taxon>metagenomes</taxon>
        <taxon>ecological metagenomes</taxon>
    </lineage>
</organism>
<sequence>MPHLAWVGNLGSVGFHCVRLLRRAGVESDLFLPRVYLKRPLQGNPEHEFPGAGGLEFLKPFRRDVLNHGLNRLGWLGPASFVERRIGRHYGLVQAQTCNEIGALRIKCRYGIPYVGMTTGADLSEIAMGASRYSELYRRSLEEA</sequence>
<name>A0A382QC89_9ZZZZ</name>
<accession>A0A382QC89</accession>
<dbReference type="EMBL" id="UINC01112908">
    <property type="protein sequence ID" value="SVC82172.1"/>
    <property type="molecule type" value="Genomic_DNA"/>
</dbReference>
<proteinExistence type="predicted"/>
<evidence type="ECO:0000313" key="1">
    <source>
        <dbReference type="EMBL" id="SVC82172.1"/>
    </source>
</evidence>
<reference evidence="1" key="1">
    <citation type="submission" date="2018-05" db="EMBL/GenBank/DDBJ databases">
        <authorList>
            <person name="Lanie J.A."/>
            <person name="Ng W.-L."/>
            <person name="Kazmierczak K.M."/>
            <person name="Andrzejewski T.M."/>
            <person name="Davidsen T.M."/>
            <person name="Wayne K.J."/>
            <person name="Tettelin H."/>
            <person name="Glass J.I."/>
            <person name="Rusch D."/>
            <person name="Podicherti R."/>
            <person name="Tsui H.-C.T."/>
            <person name="Winkler M.E."/>
        </authorList>
    </citation>
    <scope>NUCLEOTIDE SEQUENCE</scope>
</reference>
<gene>
    <name evidence="1" type="ORF">METZ01_LOCUS335026</name>
</gene>